<dbReference type="KEGG" id="fae:FAES_4026"/>
<evidence type="ECO:0000256" key="1">
    <source>
        <dbReference type="SAM" id="SignalP"/>
    </source>
</evidence>
<name>I0KD23_9BACT</name>
<evidence type="ECO:0000313" key="3">
    <source>
        <dbReference type="Proteomes" id="UP000011058"/>
    </source>
</evidence>
<dbReference type="OrthoDB" id="955797at68336"/>
<dbReference type="HOGENOM" id="CLU_739161_0_0_10"/>
<feature type="chain" id="PRO_5003630496" evidence="1">
    <location>
        <begin position="20"/>
        <end position="374"/>
    </location>
</feature>
<evidence type="ECO:0000313" key="2">
    <source>
        <dbReference type="EMBL" id="CCH02026.1"/>
    </source>
</evidence>
<dbReference type="RefSeq" id="WP_015333125.1">
    <property type="nucleotide sequence ID" value="NC_020054.1"/>
</dbReference>
<gene>
    <name evidence="2" type="ORF">FAES_4026</name>
</gene>
<proteinExistence type="predicted"/>
<dbReference type="EMBL" id="HE796683">
    <property type="protein sequence ID" value="CCH02026.1"/>
    <property type="molecule type" value="Genomic_DNA"/>
</dbReference>
<reference evidence="2 3" key="1">
    <citation type="journal article" date="2012" name="J. Bacteriol.">
        <title>Genome Sequence of Fibrella aestuarina BUZ 2T, a Filamentous Marine Bacterium.</title>
        <authorList>
            <person name="Filippini M."/>
            <person name="Qi W."/>
            <person name="Blom J."/>
            <person name="Goesmann A."/>
            <person name="Smits T.H."/>
            <person name="Bagheri H.C."/>
        </authorList>
    </citation>
    <scope>NUCLEOTIDE SEQUENCE [LARGE SCALE GENOMIC DNA]</scope>
    <source>
        <strain evidence="3">BUZ 2T</strain>
    </source>
</reference>
<feature type="signal peptide" evidence="1">
    <location>
        <begin position="1"/>
        <end position="19"/>
    </location>
</feature>
<keyword evidence="1" id="KW-0732">Signal</keyword>
<dbReference type="AlphaFoldDB" id="I0KD23"/>
<keyword evidence="3" id="KW-1185">Reference proteome</keyword>
<accession>I0KD23</accession>
<protein>
    <submittedName>
        <fullName evidence="2">Uncharacterized protein</fullName>
    </submittedName>
</protein>
<organism evidence="2 3">
    <name type="scientific">Fibrella aestuarina BUZ 2</name>
    <dbReference type="NCBI Taxonomy" id="1166018"/>
    <lineage>
        <taxon>Bacteria</taxon>
        <taxon>Pseudomonadati</taxon>
        <taxon>Bacteroidota</taxon>
        <taxon>Cytophagia</taxon>
        <taxon>Cytophagales</taxon>
        <taxon>Spirosomataceae</taxon>
        <taxon>Fibrella</taxon>
    </lineage>
</organism>
<dbReference type="STRING" id="1166018.FAES_4026"/>
<dbReference type="Proteomes" id="UP000011058">
    <property type="component" value="Chromosome"/>
</dbReference>
<sequence>MTRFVLSVCGLLLASLTYAQVKVGGSASNAALTQKANLAGGNAWTGDQSVNGSFSQPFENVSLSVGNNRDVGFTKKIGSNGMLTYGLNNSLVIGQSSAADVGASNTFTQRLLLDNTGKLTLPTGGLDINGGLGIRLQADNSSVTLFNDNFGLIKKLGDPAGALAVSGTNPLRFVRLSGSTISGNVNSSTATELMQFNSANNMGVGMAGSTKYKVAINGSAIYQPYAFPATPTVSDVPSGSAVFGTVAGASNAGFFYNDGTTVRDLLAEKATARQVYYNTNVSGSLTIDASLYRDVFITLTGNVTSFSIINMTMGQSVYLRAEQGGTGGYTITFPTTLRFPGGADVDWHTTAGNANTFSFMPYSTTNADAFYTKQ</sequence>